<sequence length="147" mass="17520">MLEGLFLKMAEKCQINKVNEQRNGAMKDEHTAKEITDFIHTRIVKEIKCRINTILSMGLELGKATKKIEQAKKTKGKSKQIKGLHNRRKNKGHRVKRNIFIQRSIRAMCPKCHMSWKMNKYVRKKIHRQPVFRCRCGKYNCQKKRRR</sequence>
<name>A0A9P0HP04_NEZVI</name>
<dbReference type="EMBL" id="OV725082">
    <property type="protein sequence ID" value="CAH1405513.1"/>
    <property type="molecule type" value="Genomic_DNA"/>
</dbReference>
<protein>
    <submittedName>
        <fullName evidence="2">Uncharacterized protein</fullName>
    </submittedName>
</protein>
<evidence type="ECO:0000256" key="1">
    <source>
        <dbReference type="SAM" id="MobiDB-lite"/>
    </source>
</evidence>
<reference evidence="2" key="1">
    <citation type="submission" date="2022-01" db="EMBL/GenBank/DDBJ databases">
        <authorList>
            <person name="King R."/>
        </authorList>
    </citation>
    <scope>NUCLEOTIDE SEQUENCE</scope>
</reference>
<evidence type="ECO:0000313" key="3">
    <source>
        <dbReference type="Proteomes" id="UP001152798"/>
    </source>
</evidence>
<proteinExistence type="predicted"/>
<evidence type="ECO:0000313" key="2">
    <source>
        <dbReference type="EMBL" id="CAH1405513.1"/>
    </source>
</evidence>
<dbReference type="Proteomes" id="UP001152798">
    <property type="component" value="Chromosome 6"/>
</dbReference>
<dbReference type="OrthoDB" id="10550212at2759"/>
<dbReference type="AlphaFoldDB" id="A0A9P0HP04"/>
<organism evidence="2 3">
    <name type="scientific">Nezara viridula</name>
    <name type="common">Southern green stink bug</name>
    <name type="synonym">Cimex viridulus</name>
    <dbReference type="NCBI Taxonomy" id="85310"/>
    <lineage>
        <taxon>Eukaryota</taxon>
        <taxon>Metazoa</taxon>
        <taxon>Ecdysozoa</taxon>
        <taxon>Arthropoda</taxon>
        <taxon>Hexapoda</taxon>
        <taxon>Insecta</taxon>
        <taxon>Pterygota</taxon>
        <taxon>Neoptera</taxon>
        <taxon>Paraneoptera</taxon>
        <taxon>Hemiptera</taxon>
        <taxon>Heteroptera</taxon>
        <taxon>Panheteroptera</taxon>
        <taxon>Pentatomomorpha</taxon>
        <taxon>Pentatomoidea</taxon>
        <taxon>Pentatomidae</taxon>
        <taxon>Pentatominae</taxon>
        <taxon>Nezara</taxon>
    </lineage>
</organism>
<gene>
    <name evidence="2" type="ORF">NEZAVI_LOCUS13711</name>
</gene>
<keyword evidence="3" id="KW-1185">Reference proteome</keyword>
<accession>A0A9P0HP04</accession>
<feature type="region of interest" description="Disordered" evidence="1">
    <location>
        <begin position="70"/>
        <end position="92"/>
    </location>
</feature>
<feature type="compositionally biased region" description="Basic residues" evidence="1">
    <location>
        <begin position="73"/>
        <end position="92"/>
    </location>
</feature>